<organism evidence="2 3">
    <name type="scientific">Solea senegalensis</name>
    <name type="common">Senegalese sole</name>
    <dbReference type="NCBI Taxonomy" id="28829"/>
    <lineage>
        <taxon>Eukaryota</taxon>
        <taxon>Metazoa</taxon>
        <taxon>Chordata</taxon>
        <taxon>Craniata</taxon>
        <taxon>Vertebrata</taxon>
        <taxon>Euteleostomi</taxon>
        <taxon>Actinopterygii</taxon>
        <taxon>Neopterygii</taxon>
        <taxon>Teleostei</taxon>
        <taxon>Neoteleostei</taxon>
        <taxon>Acanthomorphata</taxon>
        <taxon>Carangaria</taxon>
        <taxon>Pleuronectiformes</taxon>
        <taxon>Pleuronectoidei</taxon>
        <taxon>Soleidae</taxon>
        <taxon>Solea</taxon>
    </lineage>
</organism>
<evidence type="ECO:0000313" key="2">
    <source>
        <dbReference type="EMBL" id="KAG7515990.1"/>
    </source>
</evidence>
<name>A0AAV6SFS2_SOLSE</name>
<protein>
    <submittedName>
        <fullName evidence="2">Uncharacterized protein</fullName>
    </submittedName>
</protein>
<keyword evidence="1" id="KW-0812">Transmembrane</keyword>
<accession>A0AAV6SFS2</accession>
<comment type="caution">
    <text evidence="2">The sequence shown here is derived from an EMBL/GenBank/DDBJ whole genome shotgun (WGS) entry which is preliminary data.</text>
</comment>
<evidence type="ECO:0000256" key="1">
    <source>
        <dbReference type="SAM" id="Phobius"/>
    </source>
</evidence>
<keyword evidence="1" id="KW-0472">Membrane</keyword>
<sequence>MAEKEETGKDWFLQGLYITLHMWPVSINKVSLCHARHLQRLVNAQVRNWGLLRCLRSIGLSGNGTLSLEMTLTESRDPMVRGVTPTLATGRRQTKTTIPHFKTGYIWESWPCILAWMSTCGPAEGEFRRRGNLQGNQAPHRWLANYTFITSLLSSLLVFLSFLLVRASQ</sequence>
<keyword evidence="3" id="KW-1185">Reference proteome</keyword>
<keyword evidence="1" id="KW-1133">Transmembrane helix</keyword>
<evidence type="ECO:0000313" key="3">
    <source>
        <dbReference type="Proteomes" id="UP000693946"/>
    </source>
</evidence>
<dbReference type="AlphaFoldDB" id="A0AAV6SFS2"/>
<gene>
    <name evidence="2" type="ORF">JOB18_019918</name>
</gene>
<proteinExistence type="predicted"/>
<feature type="transmembrane region" description="Helical" evidence="1">
    <location>
        <begin position="142"/>
        <end position="165"/>
    </location>
</feature>
<reference evidence="2 3" key="1">
    <citation type="journal article" date="2021" name="Sci. Rep.">
        <title>Chromosome anchoring in Senegalese sole (Solea senegalensis) reveals sex-associated markers and genome rearrangements in flatfish.</title>
        <authorList>
            <person name="Guerrero-Cozar I."/>
            <person name="Gomez-Garrido J."/>
            <person name="Berbel C."/>
            <person name="Martinez-Blanch J.F."/>
            <person name="Alioto T."/>
            <person name="Claros M.G."/>
            <person name="Gagnaire P.A."/>
            <person name="Manchado M."/>
        </authorList>
    </citation>
    <scope>NUCLEOTIDE SEQUENCE [LARGE SCALE GENOMIC DNA]</scope>
    <source>
        <strain evidence="2">Sse05_10M</strain>
    </source>
</reference>
<dbReference type="EMBL" id="JAGKHQ010000005">
    <property type="protein sequence ID" value="KAG7515990.1"/>
    <property type="molecule type" value="Genomic_DNA"/>
</dbReference>
<dbReference type="Proteomes" id="UP000693946">
    <property type="component" value="Linkage Group LG13"/>
</dbReference>